<dbReference type="AlphaFoldDB" id="A0A2L0F0L1"/>
<dbReference type="Gene3D" id="1.20.1270.390">
    <property type="match status" value="1"/>
</dbReference>
<dbReference type="Pfam" id="PF14346">
    <property type="entry name" value="DUF4398"/>
    <property type="match status" value="1"/>
</dbReference>
<evidence type="ECO:0000313" key="4">
    <source>
        <dbReference type="Proteomes" id="UP000238348"/>
    </source>
</evidence>
<keyword evidence="1" id="KW-0175">Coiled coil</keyword>
<evidence type="ECO:0000256" key="1">
    <source>
        <dbReference type="SAM" id="Coils"/>
    </source>
</evidence>
<gene>
    <name evidence="3" type="ORF">SOCE26_065620</name>
</gene>
<feature type="domain" description="DUF4398" evidence="2">
    <location>
        <begin position="22"/>
        <end position="101"/>
    </location>
</feature>
<dbReference type="EMBL" id="CP012673">
    <property type="protein sequence ID" value="AUX45081.1"/>
    <property type="molecule type" value="Genomic_DNA"/>
</dbReference>
<sequence>MLAGSLALAVTGCGGTVPPPNQQLTSSEAAFRAADEVGARSDPQATLHLKLAREQIDQAKALMQNEENEAAHRLLLRAQADAELALAIAKQRATQAEAQEALKQVEKLKQAGAP</sequence>
<name>A0A2L0F0L1_SORCE</name>
<organism evidence="3 4">
    <name type="scientific">Sorangium cellulosum</name>
    <name type="common">Polyangium cellulosum</name>
    <dbReference type="NCBI Taxonomy" id="56"/>
    <lineage>
        <taxon>Bacteria</taxon>
        <taxon>Pseudomonadati</taxon>
        <taxon>Myxococcota</taxon>
        <taxon>Polyangia</taxon>
        <taxon>Polyangiales</taxon>
        <taxon>Polyangiaceae</taxon>
        <taxon>Sorangium</taxon>
    </lineage>
</organism>
<accession>A0A2L0F0L1</accession>
<protein>
    <recommendedName>
        <fullName evidence="2">DUF4398 domain-containing protein</fullName>
    </recommendedName>
</protein>
<proteinExistence type="predicted"/>
<feature type="coiled-coil region" evidence="1">
    <location>
        <begin position="49"/>
        <end position="111"/>
    </location>
</feature>
<reference evidence="3 4" key="1">
    <citation type="submission" date="2015-09" db="EMBL/GenBank/DDBJ databases">
        <title>Sorangium comparison.</title>
        <authorList>
            <person name="Zaburannyi N."/>
            <person name="Bunk B."/>
            <person name="Overmann J."/>
            <person name="Mueller R."/>
        </authorList>
    </citation>
    <scope>NUCLEOTIDE SEQUENCE [LARGE SCALE GENOMIC DNA]</scope>
    <source>
        <strain evidence="3 4">So ce26</strain>
    </source>
</reference>
<dbReference type="InterPro" id="IPR025511">
    <property type="entry name" value="DUF4398"/>
</dbReference>
<evidence type="ECO:0000259" key="2">
    <source>
        <dbReference type="Pfam" id="PF14346"/>
    </source>
</evidence>
<evidence type="ECO:0000313" key="3">
    <source>
        <dbReference type="EMBL" id="AUX45081.1"/>
    </source>
</evidence>
<dbReference type="Proteomes" id="UP000238348">
    <property type="component" value="Chromosome"/>
</dbReference>